<sequence length="61" mass="6533">MKARIIQFLRDEEGATAIEYGIIAGLMALMLVTIFGTDGVIQETLSDIFTNVKNIATGAGE</sequence>
<keyword evidence="1" id="KW-1133">Transmembrane helix</keyword>
<keyword evidence="3" id="KW-1185">Reference proteome</keyword>
<dbReference type="Proteomes" id="UP001156903">
    <property type="component" value="Unassembled WGS sequence"/>
</dbReference>
<evidence type="ECO:0000313" key="2">
    <source>
        <dbReference type="EMBL" id="GLS14509.1"/>
    </source>
</evidence>
<dbReference type="InterPro" id="IPR007047">
    <property type="entry name" value="Flp_Fap"/>
</dbReference>
<keyword evidence="1" id="KW-0472">Membrane</keyword>
<accession>A0ABQ6C442</accession>
<feature type="transmembrane region" description="Helical" evidence="1">
    <location>
        <begin position="20"/>
        <end position="41"/>
    </location>
</feature>
<gene>
    <name evidence="2" type="primary">pilA2</name>
    <name evidence="2" type="ORF">GCM10007935_19400</name>
</gene>
<evidence type="ECO:0000256" key="1">
    <source>
        <dbReference type="SAM" id="Phobius"/>
    </source>
</evidence>
<comment type="caution">
    <text evidence="2">The sequence shown here is derived from an EMBL/GenBank/DDBJ whole genome shotgun (WGS) entry which is preliminary data.</text>
</comment>
<organism evidence="2 3">
    <name type="scientific">Hydrogenophaga electricum</name>
    <dbReference type="NCBI Taxonomy" id="1230953"/>
    <lineage>
        <taxon>Bacteria</taxon>
        <taxon>Pseudomonadati</taxon>
        <taxon>Pseudomonadota</taxon>
        <taxon>Betaproteobacteria</taxon>
        <taxon>Burkholderiales</taxon>
        <taxon>Comamonadaceae</taxon>
        <taxon>Hydrogenophaga</taxon>
    </lineage>
</organism>
<dbReference type="EMBL" id="BSPB01000012">
    <property type="protein sequence ID" value="GLS14509.1"/>
    <property type="molecule type" value="Genomic_DNA"/>
</dbReference>
<dbReference type="RefSeq" id="WP_234262866.1">
    <property type="nucleotide sequence ID" value="NZ_BSPB01000012.1"/>
</dbReference>
<protein>
    <submittedName>
        <fullName evidence="2">Flp/Fap pilin component</fullName>
    </submittedName>
</protein>
<name>A0ABQ6C442_9BURK</name>
<reference evidence="3" key="1">
    <citation type="journal article" date="2019" name="Int. J. Syst. Evol. Microbiol.">
        <title>The Global Catalogue of Microorganisms (GCM) 10K type strain sequencing project: providing services to taxonomists for standard genome sequencing and annotation.</title>
        <authorList>
            <consortium name="The Broad Institute Genomics Platform"/>
            <consortium name="The Broad Institute Genome Sequencing Center for Infectious Disease"/>
            <person name="Wu L."/>
            <person name="Ma J."/>
        </authorList>
    </citation>
    <scope>NUCLEOTIDE SEQUENCE [LARGE SCALE GENOMIC DNA]</scope>
    <source>
        <strain evidence="3">NBRC 109341</strain>
    </source>
</reference>
<keyword evidence="1" id="KW-0812">Transmembrane</keyword>
<evidence type="ECO:0000313" key="3">
    <source>
        <dbReference type="Proteomes" id="UP001156903"/>
    </source>
</evidence>
<dbReference type="Pfam" id="PF04964">
    <property type="entry name" value="Flp_Fap"/>
    <property type="match status" value="1"/>
</dbReference>
<proteinExistence type="predicted"/>